<evidence type="ECO:0008006" key="3">
    <source>
        <dbReference type="Google" id="ProtNLM"/>
    </source>
</evidence>
<accession>A0A1M5QZ16</accession>
<reference evidence="2" key="1">
    <citation type="submission" date="2016-11" db="EMBL/GenBank/DDBJ databases">
        <authorList>
            <person name="Varghese N."/>
            <person name="Submissions S."/>
        </authorList>
    </citation>
    <scope>NUCLEOTIDE SEQUENCE [LARGE SCALE GENOMIC DNA]</scope>
    <source>
        <strain evidence="2">DSM 15807</strain>
    </source>
</reference>
<dbReference type="EMBL" id="FQXN01000001">
    <property type="protein sequence ID" value="SHH18773.1"/>
    <property type="molecule type" value="Genomic_DNA"/>
</dbReference>
<protein>
    <recommendedName>
        <fullName evidence="3">HEAT repeat-containing protein</fullName>
    </recommendedName>
</protein>
<sequence length="203" mass="23602">MNREELIKRIVEEKGSKAISDLIKLLEDEDAEVREIVSETLFKLGDEAKKALLKEFERRVERRNKNDITLLYIVDLLADFGEKSIVKSLYNILSLYSWEEAELIIYEALSKLGEGEKIYDILRYFLLEDLERKKLGPHAAMALSYIDKPEVIKDLVMAIDSNEFKGEDLEIIKKSLSQIVMKNPMYHEILMKLVGDRIDEYLG</sequence>
<dbReference type="AlphaFoldDB" id="A0A1M5QZ16"/>
<dbReference type="OrthoDB" id="45495at2"/>
<gene>
    <name evidence="1" type="ORF">SAMN02745199_0208</name>
</gene>
<dbReference type="Proteomes" id="UP000242592">
    <property type="component" value="Unassembled WGS sequence"/>
</dbReference>
<dbReference type="Gene3D" id="1.25.10.10">
    <property type="entry name" value="Leucine-rich Repeat Variant"/>
    <property type="match status" value="1"/>
</dbReference>
<dbReference type="InterPro" id="IPR021133">
    <property type="entry name" value="HEAT_type_2"/>
</dbReference>
<dbReference type="STRING" id="1123380.SAMN02745199_0208"/>
<evidence type="ECO:0000313" key="1">
    <source>
        <dbReference type="EMBL" id="SHH18773.1"/>
    </source>
</evidence>
<dbReference type="SUPFAM" id="SSF48371">
    <property type="entry name" value="ARM repeat"/>
    <property type="match status" value="1"/>
</dbReference>
<proteinExistence type="predicted"/>
<keyword evidence="2" id="KW-1185">Reference proteome</keyword>
<dbReference type="RefSeq" id="WP_073071175.1">
    <property type="nucleotide sequence ID" value="NZ_FQXN01000001.1"/>
</dbReference>
<dbReference type="PROSITE" id="PS50077">
    <property type="entry name" value="HEAT_REPEAT"/>
    <property type="match status" value="1"/>
</dbReference>
<organism evidence="1 2">
    <name type="scientific">Thermosipho atlanticus DSM 15807</name>
    <dbReference type="NCBI Taxonomy" id="1123380"/>
    <lineage>
        <taxon>Bacteria</taxon>
        <taxon>Thermotogati</taxon>
        <taxon>Thermotogota</taxon>
        <taxon>Thermotogae</taxon>
        <taxon>Thermotogales</taxon>
        <taxon>Fervidobacteriaceae</taxon>
        <taxon>Thermosipho</taxon>
    </lineage>
</organism>
<evidence type="ECO:0000313" key="2">
    <source>
        <dbReference type="Proteomes" id="UP000242592"/>
    </source>
</evidence>
<name>A0A1M5QZ16_9BACT</name>
<dbReference type="InterPro" id="IPR016024">
    <property type="entry name" value="ARM-type_fold"/>
</dbReference>
<dbReference type="InterPro" id="IPR011989">
    <property type="entry name" value="ARM-like"/>
</dbReference>